<dbReference type="Proteomes" id="UP001524502">
    <property type="component" value="Unassembled WGS sequence"/>
</dbReference>
<evidence type="ECO:0000313" key="1">
    <source>
        <dbReference type="EMBL" id="MCQ4637777.1"/>
    </source>
</evidence>
<evidence type="ECO:0000313" key="2">
    <source>
        <dbReference type="Proteomes" id="UP001524502"/>
    </source>
</evidence>
<dbReference type="PANTHER" id="PTHR36441">
    <property type="entry name" value="HYPOTHETICAL CYTOSOLIC PROTEIN"/>
    <property type="match status" value="1"/>
</dbReference>
<proteinExistence type="predicted"/>
<dbReference type="InterPro" id="IPR007546">
    <property type="entry name" value="DUF503"/>
</dbReference>
<sequence>MNILYLTVRLHAPWVHSLKEKRMIVESLTARLRNKFNVSVAEAADQDIHQTIIIGIAALAAHQAQADSMVEKIIHFIEDAADADIQSIDCEMR</sequence>
<reference evidence="1 2" key="1">
    <citation type="submission" date="2022-06" db="EMBL/GenBank/DDBJ databases">
        <title>Isolation of gut microbiota from human fecal samples.</title>
        <authorList>
            <person name="Pamer E.G."/>
            <person name="Barat B."/>
            <person name="Waligurski E."/>
            <person name="Medina S."/>
            <person name="Paddock L."/>
            <person name="Mostad J."/>
        </authorList>
    </citation>
    <scope>NUCLEOTIDE SEQUENCE [LARGE SCALE GENOMIC DNA]</scope>
    <source>
        <strain evidence="1 2">SL.3.17</strain>
    </source>
</reference>
<dbReference type="Pfam" id="PF04456">
    <property type="entry name" value="DUF503"/>
    <property type="match status" value="1"/>
</dbReference>
<dbReference type="SUPFAM" id="SSF103007">
    <property type="entry name" value="Hypothetical protein TT1725"/>
    <property type="match status" value="1"/>
</dbReference>
<name>A0ABT1RRF1_9FIRM</name>
<protein>
    <submittedName>
        <fullName evidence="1">DUF503 domain-containing protein</fullName>
    </submittedName>
</protein>
<dbReference type="InterPro" id="IPR036746">
    <property type="entry name" value="TT1725-like_sf"/>
</dbReference>
<dbReference type="EMBL" id="JANFXK010000016">
    <property type="protein sequence ID" value="MCQ4637777.1"/>
    <property type="molecule type" value="Genomic_DNA"/>
</dbReference>
<organism evidence="1 2">
    <name type="scientific">Anaerovorax odorimutans</name>
    <dbReference type="NCBI Taxonomy" id="109327"/>
    <lineage>
        <taxon>Bacteria</taxon>
        <taxon>Bacillati</taxon>
        <taxon>Bacillota</taxon>
        <taxon>Clostridia</taxon>
        <taxon>Peptostreptococcales</taxon>
        <taxon>Anaerovoracaceae</taxon>
        <taxon>Anaerovorax</taxon>
    </lineage>
</organism>
<accession>A0ABT1RRF1</accession>
<dbReference type="PANTHER" id="PTHR36441:SF1">
    <property type="entry name" value="DUF503 DOMAIN-CONTAINING PROTEIN"/>
    <property type="match status" value="1"/>
</dbReference>
<keyword evidence="2" id="KW-1185">Reference proteome</keyword>
<gene>
    <name evidence="1" type="ORF">NE619_13665</name>
</gene>
<dbReference type="Gene3D" id="3.30.70.1120">
    <property type="entry name" value="TT1725-like"/>
    <property type="match status" value="1"/>
</dbReference>
<dbReference type="RefSeq" id="WP_256132960.1">
    <property type="nucleotide sequence ID" value="NZ_JANFXK010000016.1"/>
</dbReference>
<comment type="caution">
    <text evidence="1">The sequence shown here is derived from an EMBL/GenBank/DDBJ whole genome shotgun (WGS) entry which is preliminary data.</text>
</comment>